<comment type="caution">
    <text evidence="2">The sequence shown here is derived from an EMBL/GenBank/DDBJ whole genome shotgun (WGS) entry which is preliminary data.</text>
</comment>
<accession>A0AA36GZI6</accession>
<dbReference type="AlphaFoldDB" id="A0AA36GZI6"/>
<feature type="compositionally biased region" description="Polar residues" evidence="1">
    <location>
        <begin position="1"/>
        <end position="24"/>
    </location>
</feature>
<feature type="compositionally biased region" description="Basic and acidic residues" evidence="1">
    <location>
        <begin position="52"/>
        <end position="63"/>
    </location>
</feature>
<feature type="compositionally biased region" description="Polar residues" evidence="1">
    <location>
        <begin position="141"/>
        <end position="152"/>
    </location>
</feature>
<evidence type="ECO:0000313" key="2">
    <source>
        <dbReference type="EMBL" id="CAJ0600974.1"/>
    </source>
</evidence>
<feature type="region of interest" description="Disordered" evidence="1">
    <location>
        <begin position="1"/>
        <end position="66"/>
    </location>
</feature>
<feature type="compositionally biased region" description="Polar residues" evidence="1">
    <location>
        <begin position="406"/>
        <end position="422"/>
    </location>
</feature>
<protein>
    <submittedName>
        <fullName evidence="2">Uncharacterized protein</fullName>
    </submittedName>
</protein>
<keyword evidence="3" id="KW-1185">Reference proteome</keyword>
<feature type="region of interest" description="Disordered" evidence="1">
    <location>
        <begin position="404"/>
        <end position="433"/>
    </location>
</feature>
<evidence type="ECO:0000256" key="1">
    <source>
        <dbReference type="SAM" id="MobiDB-lite"/>
    </source>
</evidence>
<feature type="compositionally biased region" description="Polar residues" evidence="1">
    <location>
        <begin position="217"/>
        <end position="228"/>
    </location>
</feature>
<gene>
    <name evidence="2" type="ORF">CYNAS_LOCUS12957</name>
</gene>
<proteinExistence type="predicted"/>
<feature type="region of interest" description="Disordered" evidence="1">
    <location>
        <begin position="714"/>
        <end position="735"/>
    </location>
</feature>
<organism evidence="2 3">
    <name type="scientific">Cylicocyclus nassatus</name>
    <name type="common">Nematode worm</name>
    <dbReference type="NCBI Taxonomy" id="53992"/>
    <lineage>
        <taxon>Eukaryota</taxon>
        <taxon>Metazoa</taxon>
        <taxon>Ecdysozoa</taxon>
        <taxon>Nematoda</taxon>
        <taxon>Chromadorea</taxon>
        <taxon>Rhabditida</taxon>
        <taxon>Rhabditina</taxon>
        <taxon>Rhabditomorpha</taxon>
        <taxon>Strongyloidea</taxon>
        <taxon>Strongylidae</taxon>
        <taxon>Cylicocyclus</taxon>
    </lineage>
</organism>
<dbReference type="Proteomes" id="UP001176961">
    <property type="component" value="Unassembled WGS sequence"/>
</dbReference>
<feature type="compositionally biased region" description="Polar residues" evidence="1">
    <location>
        <begin position="291"/>
        <end position="311"/>
    </location>
</feature>
<feature type="region of interest" description="Disordered" evidence="1">
    <location>
        <begin position="141"/>
        <end position="238"/>
    </location>
</feature>
<dbReference type="EMBL" id="CATQJL010000305">
    <property type="protein sequence ID" value="CAJ0600974.1"/>
    <property type="molecule type" value="Genomic_DNA"/>
</dbReference>
<feature type="region of interest" description="Disordered" evidence="1">
    <location>
        <begin position="256"/>
        <end position="311"/>
    </location>
</feature>
<evidence type="ECO:0000313" key="3">
    <source>
        <dbReference type="Proteomes" id="UP001176961"/>
    </source>
</evidence>
<feature type="compositionally biased region" description="Polar residues" evidence="1">
    <location>
        <begin position="265"/>
        <end position="283"/>
    </location>
</feature>
<feature type="compositionally biased region" description="Polar residues" evidence="1">
    <location>
        <begin position="718"/>
        <end position="735"/>
    </location>
</feature>
<sequence>MEGFTSTLSISPTYGTLSSEQTDMGTEENLTGVVASDTASSGTSTGNFSNDFEPRTESTRSEDDYTLSSEILSEVTQFSATDVSDSKQRGKSETIFGTLSIQTTLKRRSTTITTMLGSRYAYTTIPFSDSEDGTISRIEASGTTVDSSVSSRKVTEEEEGNITLETTYEEHAPATKKFEEKEEEKQRPPMTSTLTTNENRHVTHASSSASTRKETTKPSTSEASNQVELSDPLSPEAHSTWTDISDFALSTNHAHTSALEDANPNKDSTTYNSEDMTTAIPTSSHERQKISTKSATPDAGQNTEGISTAENRSFYPQTATSISQNPLENATSSGRSEYPTFEATLTVEGSTSNPVTGSKKVSASLNLSKTGITSSGRSYPTFEAASTVEGSTPNLAIGTKEVSVDSPASKTESSNYKETATTEVEGEKSRTKRTDLITKTSKSKFESTTSSQSLAQALSTPEVSVESINSTTGIADKRPKTKLSTIEEVRSNPTRAADVNGKLLSFTSQGPTSSSFQQNSITPSASEFSRGHSYLIAIITPTSADFASSVTEEGFTRHKTTITDRKTSMELLETSTSEYRETTTSAISDESDDMAYISSSVSTASSQMVRSTTLTLKSILFTKSIPAQTGSFSMKKIPASSSLPSTYTTNGMSTSSAEEFAASSIGTEFVSPMTDSKELGRMNPDTTAYTKELMSSRLLNSRLSSKFFSSDTSKANGLASSSQIQEDTTSASSSMGTTNFISTGAFSTDDKHSTSMPFTSTITSGLNSTRLSERPSFLTTALLWLSTAYLKTQSDYNASSYSATNYSTTARGRTYFTPSTAEIAIPVSTEETSRSFLQELFTSGLNTISQFLQSSSNLSRNFQTTTAVLKSSNDLTERFVQVDNQSRLTSSKMAGTSTFLTLPHSKPTHLIKDTTTERWTTELGSIKKL</sequence>
<name>A0AA36GZI6_CYLNA</name>
<reference evidence="2" key="1">
    <citation type="submission" date="2023-07" db="EMBL/GenBank/DDBJ databases">
        <authorList>
            <consortium name="CYATHOMIX"/>
        </authorList>
    </citation>
    <scope>NUCLEOTIDE SEQUENCE</scope>
    <source>
        <strain evidence="2">N/A</strain>
    </source>
</reference>
<feature type="compositionally biased region" description="Low complexity" evidence="1">
    <location>
        <begin position="35"/>
        <end position="46"/>
    </location>
</feature>
<feature type="compositionally biased region" description="Basic and acidic residues" evidence="1">
    <location>
        <begin position="168"/>
        <end position="187"/>
    </location>
</feature>